<dbReference type="RefSeq" id="WP_241996033.1">
    <property type="nucleotide sequence ID" value="NZ_SLWR01000005.1"/>
</dbReference>
<keyword evidence="2" id="KW-1185">Reference proteome</keyword>
<dbReference type="SUPFAM" id="SSF53335">
    <property type="entry name" value="S-adenosyl-L-methionine-dependent methyltransferases"/>
    <property type="match status" value="1"/>
</dbReference>
<comment type="caution">
    <text evidence="1">The sequence shown here is derived from an EMBL/GenBank/DDBJ whole genome shotgun (WGS) entry which is preliminary data.</text>
</comment>
<dbReference type="Proteomes" id="UP000295573">
    <property type="component" value="Unassembled WGS sequence"/>
</dbReference>
<organism evidence="1 2">
    <name type="scientific">Kribbella antiqua</name>
    <dbReference type="NCBI Taxonomy" id="2512217"/>
    <lineage>
        <taxon>Bacteria</taxon>
        <taxon>Bacillati</taxon>
        <taxon>Actinomycetota</taxon>
        <taxon>Actinomycetes</taxon>
        <taxon>Propionibacteriales</taxon>
        <taxon>Kribbellaceae</taxon>
        <taxon>Kribbella</taxon>
    </lineage>
</organism>
<dbReference type="EMBL" id="SLWR01000005">
    <property type="protein sequence ID" value="TCO47638.1"/>
    <property type="molecule type" value="Genomic_DNA"/>
</dbReference>
<gene>
    <name evidence="1" type="ORF">EV646_105191</name>
</gene>
<protein>
    <recommendedName>
        <fullName evidence="3">Methyltransferase family protein</fullName>
    </recommendedName>
</protein>
<dbReference type="InterPro" id="IPR029063">
    <property type="entry name" value="SAM-dependent_MTases_sf"/>
</dbReference>
<evidence type="ECO:0008006" key="3">
    <source>
        <dbReference type="Google" id="ProtNLM"/>
    </source>
</evidence>
<accession>A0A4R2IU34</accession>
<dbReference type="Gene3D" id="3.40.50.150">
    <property type="entry name" value="Vaccinia Virus protein VP39"/>
    <property type="match status" value="1"/>
</dbReference>
<name>A0A4R2IU34_9ACTN</name>
<sequence>MTRSILIGAEMLNWSDLNPVDARPAAAGPAAAALLAAALQPSDKVLLAGPHSVDLIIDVASRVASVDVLVRSAPDAEEIAERYIVQPLTENRVFCGALDRFTPEYGAADGYDAIIALDGLDRLVSPDTAKLTWADALAALQARLVPGGRLLLGAQNEFGFERLIQPNIAAALPRDDEWARNLTDTAPAGLKPLENALQDAGLAVTHRYAVFPSLVEARVALTDVSGPMPAAVAARLMAERYSGTNLMDPYRLVQDTVRSGLTVELAPAWYVVAGAGQLPDAFPIEAIPSGPGVLLEEYLLDAFRVDDQAAVRRTIPDYVKWLLKQPRHIAEVAAPDNVVINGASFRLFGEGEPTEERGKAMVIEHLGRFVRRSLEGGSRQPWPASGYPQGLTARLASMAGITMTKALTPPREMIRPLGTEEQLVTVARLTEELSAASARAILFHGQISGIRQSKPYRVGHTVTGPLRVTRRHVLRVVRKAKRVARGRR</sequence>
<evidence type="ECO:0000313" key="1">
    <source>
        <dbReference type="EMBL" id="TCO47638.1"/>
    </source>
</evidence>
<dbReference type="AlphaFoldDB" id="A0A4R2IU34"/>
<reference evidence="1 2" key="1">
    <citation type="journal article" date="2015" name="Stand. Genomic Sci.">
        <title>Genomic Encyclopedia of Bacterial and Archaeal Type Strains, Phase III: the genomes of soil and plant-associated and newly described type strains.</title>
        <authorList>
            <person name="Whitman W.B."/>
            <person name="Woyke T."/>
            <person name="Klenk H.P."/>
            <person name="Zhou Y."/>
            <person name="Lilburn T.G."/>
            <person name="Beck B.J."/>
            <person name="De Vos P."/>
            <person name="Vandamme P."/>
            <person name="Eisen J.A."/>
            <person name="Garrity G."/>
            <person name="Hugenholtz P."/>
            <person name="Kyrpides N.C."/>
        </authorList>
    </citation>
    <scope>NUCLEOTIDE SEQUENCE [LARGE SCALE GENOMIC DNA]</scope>
    <source>
        <strain evidence="1 2">VKM Ac-2541</strain>
    </source>
</reference>
<evidence type="ECO:0000313" key="2">
    <source>
        <dbReference type="Proteomes" id="UP000295573"/>
    </source>
</evidence>
<proteinExistence type="predicted"/>